<dbReference type="PANTHER" id="PTHR23324">
    <property type="entry name" value="SEC14 RELATED PROTEIN"/>
    <property type="match status" value="1"/>
</dbReference>
<name>A0A8J2KQT2_9HEXA</name>
<dbReference type="CDD" id="cd00170">
    <property type="entry name" value="SEC14"/>
    <property type="match status" value="1"/>
</dbReference>
<organism evidence="2 3">
    <name type="scientific">Allacma fusca</name>
    <dbReference type="NCBI Taxonomy" id="39272"/>
    <lineage>
        <taxon>Eukaryota</taxon>
        <taxon>Metazoa</taxon>
        <taxon>Ecdysozoa</taxon>
        <taxon>Arthropoda</taxon>
        <taxon>Hexapoda</taxon>
        <taxon>Collembola</taxon>
        <taxon>Symphypleona</taxon>
        <taxon>Sminthuridae</taxon>
        <taxon>Allacma</taxon>
    </lineage>
</organism>
<dbReference type="InterPro" id="IPR051064">
    <property type="entry name" value="SEC14/CRAL-TRIO_domain"/>
</dbReference>
<dbReference type="Proteomes" id="UP000708208">
    <property type="component" value="Unassembled WGS sequence"/>
</dbReference>
<dbReference type="AlphaFoldDB" id="A0A8J2KQT2"/>
<gene>
    <name evidence="2" type="ORF">AFUS01_LOCUS32480</name>
</gene>
<feature type="non-terminal residue" evidence="2">
    <location>
        <position position="134"/>
    </location>
</feature>
<evidence type="ECO:0000259" key="1">
    <source>
        <dbReference type="PROSITE" id="PS50191"/>
    </source>
</evidence>
<reference evidence="2" key="1">
    <citation type="submission" date="2021-06" db="EMBL/GenBank/DDBJ databases">
        <authorList>
            <person name="Hodson N. C."/>
            <person name="Mongue J. A."/>
            <person name="Jaron S. K."/>
        </authorList>
    </citation>
    <scope>NUCLEOTIDE SEQUENCE</scope>
</reference>
<protein>
    <recommendedName>
        <fullName evidence="1">CRAL-TRIO domain-containing protein</fullName>
    </recommendedName>
</protein>
<evidence type="ECO:0000313" key="3">
    <source>
        <dbReference type="Proteomes" id="UP000708208"/>
    </source>
</evidence>
<dbReference type="PROSITE" id="PS50191">
    <property type="entry name" value="CRAL_TRIO"/>
    <property type="match status" value="1"/>
</dbReference>
<feature type="domain" description="CRAL-TRIO" evidence="1">
    <location>
        <begin position="1"/>
        <end position="67"/>
    </location>
</feature>
<dbReference type="GO" id="GO:0005737">
    <property type="term" value="C:cytoplasm"/>
    <property type="evidence" value="ECO:0007669"/>
    <property type="project" value="TreeGrafter"/>
</dbReference>
<proteinExistence type="predicted"/>
<accession>A0A8J2KQT2</accession>
<dbReference type="PANTHER" id="PTHR23324:SF83">
    <property type="entry name" value="SEC14-LIKE PROTEIN 2"/>
    <property type="match status" value="1"/>
</dbReference>
<comment type="caution">
    <text evidence="2">The sequence shown here is derived from an EMBL/GenBank/DDBJ whole genome shotgun (WGS) entry which is preliminary data.</text>
</comment>
<dbReference type="EMBL" id="CAJVCH010525664">
    <property type="protein sequence ID" value="CAG7822197.1"/>
    <property type="molecule type" value="Genomic_DNA"/>
</dbReference>
<dbReference type="OrthoDB" id="1434354at2759"/>
<dbReference type="Pfam" id="PF00650">
    <property type="entry name" value="CRAL_TRIO"/>
    <property type="match status" value="1"/>
</dbReference>
<sequence>MRVCFVVNAPKIFEIFFPIIKPLLTQRTLSKVKIYASNSQVWRKALLEDIDFSEIPSRYGGCNTSHPWYTNNYGLYWPPRSIRFPKHAFNTVVVPAGEKYIQSFDLCVGNEITWNFRTDYYDIGFEFQQNGVPM</sequence>
<dbReference type="InterPro" id="IPR001251">
    <property type="entry name" value="CRAL-TRIO_dom"/>
</dbReference>
<keyword evidence="3" id="KW-1185">Reference proteome</keyword>
<evidence type="ECO:0000313" key="2">
    <source>
        <dbReference type="EMBL" id="CAG7822197.1"/>
    </source>
</evidence>